<sequence length="65" mass="7397">MEPAKVPEIATTLVSTPFMVGDRRIPAAAQEPDPRRTSEDTGEDRWAVKPKNFRTMREQLRPNFG</sequence>
<dbReference type="KEGG" id="aoi:AORI_6862"/>
<proteinExistence type="predicted"/>
<reference evidence="2 3" key="1">
    <citation type="journal article" date="2013" name="BMC Genomics">
        <title>ContigScape: a Cytoscape plugin facilitating microbial genome gap closing.</title>
        <authorList>
            <person name="Tang B."/>
            <person name="Wang Q."/>
            <person name="Yang M."/>
            <person name="Xie F."/>
            <person name="Zhu Y."/>
            <person name="Zhuo Y."/>
            <person name="Wang S."/>
            <person name="Gao H."/>
            <person name="Ding X."/>
            <person name="Zhang L."/>
            <person name="Zhao G."/>
            <person name="Zheng H."/>
        </authorList>
    </citation>
    <scope>NUCLEOTIDE SEQUENCE [LARGE SCALE GENOMIC DNA]</scope>
    <source>
        <strain evidence="2 3">HCCB10007</strain>
    </source>
</reference>
<name>R4T1I7_9PSEU</name>
<protein>
    <submittedName>
        <fullName evidence="2">Uncharacterized protein</fullName>
    </submittedName>
</protein>
<feature type="region of interest" description="Disordered" evidence="1">
    <location>
        <begin position="23"/>
        <end position="44"/>
    </location>
</feature>
<organism evidence="2 3">
    <name type="scientific">Amycolatopsis keratiniphila</name>
    <dbReference type="NCBI Taxonomy" id="129921"/>
    <lineage>
        <taxon>Bacteria</taxon>
        <taxon>Bacillati</taxon>
        <taxon>Actinomycetota</taxon>
        <taxon>Actinomycetes</taxon>
        <taxon>Pseudonocardiales</taxon>
        <taxon>Pseudonocardiaceae</taxon>
        <taxon>Amycolatopsis</taxon>
        <taxon>Amycolatopsis japonica group</taxon>
    </lineage>
</organism>
<evidence type="ECO:0000313" key="2">
    <source>
        <dbReference type="EMBL" id="AGM09444.1"/>
    </source>
</evidence>
<feature type="compositionally biased region" description="Basic and acidic residues" evidence="1">
    <location>
        <begin position="32"/>
        <end position="44"/>
    </location>
</feature>
<dbReference type="HOGENOM" id="CLU_2840043_0_0_11"/>
<evidence type="ECO:0000256" key="1">
    <source>
        <dbReference type="SAM" id="MobiDB-lite"/>
    </source>
</evidence>
<dbReference type="PATRIC" id="fig|1156913.3.peg.7003"/>
<accession>R4T1I7</accession>
<dbReference type="Proteomes" id="UP000013968">
    <property type="component" value="Chromosome"/>
</dbReference>
<dbReference type="EMBL" id="CP003410">
    <property type="protein sequence ID" value="AGM09444.1"/>
    <property type="molecule type" value="Genomic_DNA"/>
</dbReference>
<keyword evidence="3" id="KW-1185">Reference proteome</keyword>
<dbReference type="AlphaFoldDB" id="R4T1I7"/>
<gene>
    <name evidence="2" type="ORF">AORI_6862</name>
</gene>
<evidence type="ECO:0000313" key="3">
    <source>
        <dbReference type="Proteomes" id="UP000013968"/>
    </source>
</evidence>